<dbReference type="GO" id="GO:0016887">
    <property type="term" value="F:ATP hydrolysis activity"/>
    <property type="evidence" value="ECO:0007669"/>
    <property type="project" value="InterPro"/>
</dbReference>
<feature type="transmembrane region" description="Helical" evidence="8">
    <location>
        <begin position="1005"/>
        <end position="1027"/>
    </location>
</feature>
<dbReference type="PROSITE" id="PS50893">
    <property type="entry name" value="ABC_TRANSPORTER_2"/>
    <property type="match status" value="2"/>
</dbReference>
<dbReference type="FunFam" id="1.20.1560.10:FF:000026">
    <property type="entry name" value="Multidrug resistance-associated protein lethal(2)03659"/>
    <property type="match status" value="1"/>
</dbReference>
<dbReference type="PANTHER" id="PTHR24223">
    <property type="entry name" value="ATP-BINDING CASSETTE SUB-FAMILY C"/>
    <property type="match status" value="1"/>
</dbReference>
<feature type="domain" description="ABC transmembrane type-1" evidence="10">
    <location>
        <begin position="733"/>
        <end position="1035"/>
    </location>
</feature>
<evidence type="ECO:0000256" key="1">
    <source>
        <dbReference type="ARBA" id="ARBA00004141"/>
    </source>
</evidence>
<dbReference type="PROSITE" id="PS50929">
    <property type="entry name" value="ABC_TM1F"/>
    <property type="match status" value="2"/>
</dbReference>
<evidence type="ECO:0000256" key="4">
    <source>
        <dbReference type="ARBA" id="ARBA00022741"/>
    </source>
</evidence>
<evidence type="ECO:0008006" key="13">
    <source>
        <dbReference type="Google" id="ProtNLM"/>
    </source>
</evidence>
<feature type="non-terminal residue" evidence="11">
    <location>
        <position position="1"/>
    </location>
</feature>
<organism evidence="11 12">
    <name type="scientific">Diploptera punctata</name>
    <name type="common">Pacific beetle cockroach</name>
    <dbReference type="NCBI Taxonomy" id="6984"/>
    <lineage>
        <taxon>Eukaryota</taxon>
        <taxon>Metazoa</taxon>
        <taxon>Ecdysozoa</taxon>
        <taxon>Arthropoda</taxon>
        <taxon>Hexapoda</taxon>
        <taxon>Insecta</taxon>
        <taxon>Pterygota</taxon>
        <taxon>Neoptera</taxon>
        <taxon>Polyneoptera</taxon>
        <taxon>Dictyoptera</taxon>
        <taxon>Blattodea</taxon>
        <taxon>Blaberoidea</taxon>
        <taxon>Blaberidae</taxon>
        <taxon>Diplopterinae</taxon>
        <taxon>Diploptera</taxon>
    </lineage>
</organism>
<dbReference type="FunFam" id="3.40.50.300:FF:000163">
    <property type="entry name" value="Multidrug resistance-associated protein member 4"/>
    <property type="match status" value="1"/>
</dbReference>
<evidence type="ECO:0000259" key="9">
    <source>
        <dbReference type="PROSITE" id="PS50893"/>
    </source>
</evidence>
<feature type="transmembrane region" description="Helical" evidence="8">
    <location>
        <begin position="326"/>
        <end position="346"/>
    </location>
</feature>
<feature type="domain" description="ABC transporter" evidence="9">
    <location>
        <begin position="1073"/>
        <end position="1307"/>
    </location>
</feature>
<feature type="transmembrane region" description="Helical" evidence="8">
    <location>
        <begin position="134"/>
        <end position="156"/>
    </location>
</feature>
<evidence type="ECO:0000313" key="12">
    <source>
        <dbReference type="Proteomes" id="UP001233999"/>
    </source>
</evidence>
<dbReference type="FunFam" id="3.40.50.300:FF:000482">
    <property type="entry name" value="Multidrug resistance-associated protein member 4"/>
    <property type="match status" value="1"/>
</dbReference>
<feature type="transmembrane region" description="Helical" evidence="8">
    <location>
        <begin position="352"/>
        <end position="377"/>
    </location>
</feature>
<keyword evidence="7 8" id="KW-0472">Membrane</keyword>
<dbReference type="Gene3D" id="3.40.50.300">
    <property type="entry name" value="P-loop containing nucleotide triphosphate hydrolases"/>
    <property type="match status" value="2"/>
</dbReference>
<proteinExistence type="predicted"/>
<dbReference type="InterPro" id="IPR036640">
    <property type="entry name" value="ABC1_TM_sf"/>
</dbReference>
<reference evidence="11" key="1">
    <citation type="journal article" date="2023" name="IScience">
        <title>Live-bearing cockroach genome reveals convergent evolutionary mechanisms linked to viviparity in insects and beyond.</title>
        <authorList>
            <person name="Fouks B."/>
            <person name="Harrison M.C."/>
            <person name="Mikhailova A.A."/>
            <person name="Marchal E."/>
            <person name="English S."/>
            <person name="Carruthers M."/>
            <person name="Jennings E.C."/>
            <person name="Chiamaka E.L."/>
            <person name="Frigard R.A."/>
            <person name="Pippel M."/>
            <person name="Attardo G.M."/>
            <person name="Benoit J.B."/>
            <person name="Bornberg-Bauer E."/>
            <person name="Tobe S.S."/>
        </authorList>
    </citation>
    <scope>NUCLEOTIDE SEQUENCE</scope>
    <source>
        <strain evidence="11">Stay&amp;Tobe</strain>
    </source>
</reference>
<evidence type="ECO:0000256" key="8">
    <source>
        <dbReference type="SAM" id="Phobius"/>
    </source>
</evidence>
<name>A0AAD8A2P9_DIPPU</name>
<evidence type="ECO:0000256" key="3">
    <source>
        <dbReference type="ARBA" id="ARBA00022692"/>
    </source>
</evidence>
<dbReference type="SUPFAM" id="SSF52540">
    <property type="entry name" value="P-loop containing nucleoside triphosphate hydrolases"/>
    <property type="match status" value="2"/>
</dbReference>
<keyword evidence="12" id="KW-1185">Reference proteome</keyword>
<evidence type="ECO:0000256" key="2">
    <source>
        <dbReference type="ARBA" id="ARBA00022448"/>
    </source>
</evidence>
<dbReference type="PANTHER" id="PTHR24223:SF324">
    <property type="entry name" value="LD17001P"/>
    <property type="match status" value="1"/>
</dbReference>
<dbReference type="InterPro" id="IPR011527">
    <property type="entry name" value="ABC1_TM_dom"/>
</dbReference>
<feature type="transmembrane region" description="Helical" evidence="8">
    <location>
        <begin position="93"/>
        <end position="114"/>
    </location>
</feature>
<sequence>MDAGLKKSINPNPKLTANPLSIVTFWWVLDIFKKGYKKDLELDDLYDALDEHSSGHLGDKLERLWAQELEYANGRGERASLLRVLIKCYGPHAMFLGLVLAFTELCLQMTQPLFLGGLIRHFTPNSDVSREMAFIYAAAIIVCSTLNVFIMHLYCLSVFHTGMKMRVGLCSLIYRKALRLSKTALGETTVGQTVNLLSNDVSRFDVMLLFLSYMWVGPIEMAILTYFMWQQIEMAALIGVAIIALVIPIQAFIGKMMSTLRLKTAKRTDRRIMFMNEIIVGIQVIKMYAWEKPFAHLVSLARKHEIKVVRTASYLRGFLLIFGRMIARKVAIFVSIVSYVLLFGQITPEKMFVVVAFFNILTEAMTDFLPLAITHFAEAFVSVKRIRAFLLHEEVANVAPWKVKEKHAMTCNGEKHKIEVDIIMNRIDEEKCSGDGHNVDKLTGIKVTNATAKWSEDLTDNTLTNINLIVRPSSLVAIIGPVGSGKTSLLHTILKELPLNSGSILVGGSISYASQEPWLFTGSVRKNILFGQPMDRIRYKQVVKVCALERDFQLFPHGDRTIVGERGTTLSGGQRARINLARAVYKKADIYLLDDPLSAVDTHVGRHLFEDCICDFLRDKTCLLVTHQVQYLHTVDTIVILNNGMIQAKGTYTELHESGLDFAKQLALEPEEHQAISETSIHRTHRMSESSTIVSMSSSELQIEAEMRARGSVSSRVYRAYCAAGGNCCITMLVFGVCLLAQIAISSGDYWMSYWSSIEEKRAQLNATSTNNETFQNVTIPETTSAWLPSRDTCIYIYTALIAATVILVLLSIICFFTMCMRASVRLHDAMFANITRATMWFFNNNPSGQILNRFSKDMGNVDEFLPQTLIDCVEIALSLLGVVFVVAIVNFWLLIPTVVMFCLFYLLRVYYVSTSRSVKRLEGITRSPVYSHLSATLQGMTTIRAFGAEEMLEKEFDGHQDLHSSAWFAFISSSRAFGLWLDSTCLLYIATVTLSFLFVGRDEFGGGVGLAITQSIGLIGMLQWGMRQSAELENHMTSLERILEYTHVESEPPLESAPGKKPNSLWPPKGEITFDKAALAYSKDDPPVLKGISFTVKSTEKVGIVGRTGAGKSSLITSLFRLVELCDGSIRIDGINIGTIGLHDLRSKISIIPQEPALFSGPLRDNLDPFSQYSDTVLWSALEEVDLKQAVEELPAGLSHKVSEGGSNFSVGQRQLLCLARAIIRNNKILVLDEATANVDPQTDELIQATIRCKFADCTVLTIAHRLHTVMDSDRIIVMDAGSVVSSLKNEPVSKSRRFHHQTTVYLFIEHSVLKTLMYE</sequence>
<protein>
    <recommendedName>
        <fullName evidence="13">Multidrug resistance-associated protein lethal(2)03659</fullName>
    </recommendedName>
</protein>
<accession>A0AAD8A2P9</accession>
<dbReference type="SUPFAM" id="SSF90123">
    <property type="entry name" value="ABC transporter transmembrane region"/>
    <property type="match status" value="2"/>
</dbReference>
<keyword evidence="3 8" id="KW-0812">Transmembrane</keyword>
<keyword evidence="2" id="KW-0813">Transport</keyword>
<dbReference type="CDD" id="cd03244">
    <property type="entry name" value="ABCC_MRP_domain2"/>
    <property type="match status" value="1"/>
</dbReference>
<feature type="domain" description="ABC transmembrane type-1" evidence="10">
    <location>
        <begin position="95"/>
        <end position="371"/>
    </location>
</feature>
<dbReference type="SMART" id="SM00382">
    <property type="entry name" value="AAA"/>
    <property type="match status" value="2"/>
</dbReference>
<feature type="transmembrane region" description="Helical" evidence="8">
    <location>
        <begin position="206"/>
        <end position="229"/>
    </location>
</feature>
<comment type="subcellular location">
    <subcellularLocation>
        <location evidence="1">Membrane</location>
        <topology evidence="1">Multi-pass membrane protein</topology>
    </subcellularLocation>
</comment>
<reference evidence="11" key="2">
    <citation type="submission" date="2023-05" db="EMBL/GenBank/DDBJ databases">
        <authorList>
            <person name="Fouks B."/>
        </authorList>
    </citation>
    <scope>NUCLEOTIDE SEQUENCE</scope>
    <source>
        <strain evidence="11">Stay&amp;Tobe</strain>
        <tissue evidence="11">Testes</tissue>
    </source>
</reference>
<dbReference type="EMBL" id="JASPKZ010003868">
    <property type="protein sequence ID" value="KAJ9591424.1"/>
    <property type="molecule type" value="Genomic_DNA"/>
</dbReference>
<dbReference type="GO" id="GO:0005524">
    <property type="term" value="F:ATP binding"/>
    <property type="evidence" value="ECO:0007669"/>
    <property type="project" value="UniProtKB-KW"/>
</dbReference>
<keyword evidence="5" id="KW-0067">ATP-binding</keyword>
<dbReference type="InterPro" id="IPR050173">
    <property type="entry name" value="ABC_transporter_C-like"/>
</dbReference>
<evidence type="ECO:0000256" key="7">
    <source>
        <dbReference type="ARBA" id="ARBA00023136"/>
    </source>
</evidence>
<feature type="transmembrane region" description="Helical" evidence="8">
    <location>
        <begin position="978"/>
        <end position="999"/>
    </location>
</feature>
<dbReference type="Gene3D" id="1.20.1560.10">
    <property type="entry name" value="ABC transporter type 1, transmembrane domain"/>
    <property type="match status" value="2"/>
</dbReference>
<dbReference type="CDD" id="cd03250">
    <property type="entry name" value="ABCC_MRP_domain1"/>
    <property type="match status" value="1"/>
</dbReference>
<dbReference type="InterPro" id="IPR003593">
    <property type="entry name" value="AAA+_ATPase"/>
</dbReference>
<evidence type="ECO:0000256" key="5">
    <source>
        <dbReference type="ARBA" id="ARBA00022840"/>
    </source>
</evidence>
<dbReference type="GO" id="GO:0140359">
    <property type="term" value="F:ABC-type transporter activity"/>
    <property type="evidence" value="ECO:0007669"/>
    <property type="project" value="InterPro"/>
</dbReference>
<dbReference type="InterPro" id="IPR003439">
    <property type="entry name" value="ABC_transporter-like_ATP-bd"/>
</dbReference>
<feature type="transmembrane region" description="Helical" evidence="8">
    <location>
        <begin position="795"/>
        <end position="817"/>
    </location>
</feature>
<keyword evidence="4" id="KW-0547">Nucleotide-binding</keyword>
<dbReference type="PROSITE" id="PS00211">
    <property type="entry name" value="ABC_TRANSPORTER_1"/>
    <property type="match status" value="2"/>
</dbReference>
<dbReference type="Pfam" id="PF00005">
    <property type="entry name" value="ABC_tran"/>
    <property type="match status" value="2"/>
</dbReference>
<comment type="caution">
    <text evidence="11">The sequence shown here is derived from an EMBL/GenBank/DDBJ whole genome shotgun (WGS) entry which is preliminary data.</text>
</comment>
<feature type="domain" description="ABC transporter" evidence="9">
    <location>
        <begin position="445"/>
        <end position="668"/>
    </location>
</feature>
<dbReference type="InterPro" id="IPR027417">
    <property type="entry name" value="P-loop_NTPase"/>
</dbReference>
<dbReference type="Pfam" id="PF00664">
    <property type="entry name" value="ABC_membrane"/>
    <property type="match status" value="2"/>
</dbReference>
<feature type="transmembrane region" description="Helical" evidence="8">
    <location>
        <begin position="235"/>
        <end position="253"/>
    </location>
</feature>
<gene>
    <name evidence="11" type="ORF">L9F63_002030</name>
</gene>
<evidence type="ECO:0000259" key="10">
    <source>
        <dbReference type="PROSITE" id="PS50929"/>
    </source>
</evidence>
<dbReference type="FunFam" id="1.20.1560.10:FF:000014">
    <property type="entry name" value="Multidrug resistance-associated protein member 4"/>
    <property type="match status" value="1"/>
</dbReference>
<feature type="transmembrane region" description="Helical" evidence="8">
    <location>
        <begin position="720"/>
        <end position="745"/>
    </location>
</feature>
<dbReference type="GO" id="GO:0016020">
    <property type="term" value="C:membrane"/>
    <property type="evidence" value="ECO:0007669"/>
    <property type="project" value="UniProtKB-SubCell"/>
</dbReference>
<dbReference type="InterPro" id="IPR017871">
    <property type="entry name" value="ABC_transporter-like_CS"/>
</dbReference>
<keyword evidence="6 8" id="KW-1133">Transmembrane helix</keyword>
<evidence type="ECO:0000313" key="11">
    <source>
        <dbReference type="EMBL" id="KAJ9591424.1"/>
    </source>
</evidence>
<evidence type="ECO:0000256" key="6">
    <source>
        <dbReference type="ARBA" id="ARBA00022989"/>
    </source>
</evidence>
<dbReference type="Proteomes" id="UP001233999">
    <property type="component" value="Unassembled WGS sequence"/>
</dbReference>